<sequence>MRKTVYLSGFVESHFGIYLCSILFVGLLLFNSRKWGLFRYLRFFAY</sequence>
<keyword evidence="3" id="KW-1185">Reference proteome</keyword>
<comment type="caution">
    <text evidence="2">The sequence shown here is derived from an EMBL/GenBank/DDBJ whole genome shotgun (WGS) entry which is preliminary data.</text>
</comment>
<evidence type="ECO:0000313" key="2">
    <source>
        <dbReference type="EMBL" id="CAH2002160.1"/>
    </source>
</evidence>
<proteinExistence type="predicted"/>
<keyword evidence="1" id="KW-1133">Transmembrane helix</keyword>
<accession>A0A9P0LVN3</accession>
<dbReference type="Proteomes" id="UP001152888">
    <property type="component" value="Unassembled WGS sequence"/>
</dbReference>
<evidence type="ECO:0000313" key="3">
    <source>
        <dbReference type="Proteomes" id="UP001152888"/>
    </source>
</evidence>
<feature type="transmembrane region" description="Helical" evidence="1">
    <location>
        <begin position="15"/>
        <end position="32"/>
    </location>
</feature>
<gene>
    <name evidence="2" type="ORF">ACAOBT_LOCUS26638</name>
</gene>
<keyword evidence="1" id="KW-0472">Membrane</keyword>
<reference evidence="2" key="1">
    <citation type="submission" date="2022-03" db="EMBL/GenBank/DDBJ databases">
        <authorList>
            <person name="Sayadi A."/>
        </authorList>
    </citation>
    <scope>NUCLEOTIDE SEQUENCE</scope>
</reference>
<dbReference type="EMBL" id="CAKOFQ010007483">
    <property type="protein sequence ID" value="CAH2002160.1"/>
    <property type="molecule type" value="Genomic_DNA"/>
</dbReference>
<organism evidence="2 3">
    <name type="scientific">Acanthoscelides obtectus</name>
    <name type="common">Bean weevil</name>
    <name type="synonym">Bruchus obtectus</name>
    <dbReference type="NCBI Taxonomy" id="200917"/>
    <lineage>
        <taxon>Eukaryota</taxon>
        <taxon>Metazoa</taxon>
        <taxon>Ecdysozoa</taxon>
        <taxon>Arthropoda</taxon>
        <taxon>Hexapoda</taxon>
        <taxon>Insecta</taxon>
        <taxon>Pterygota</taxon>
        <taxon>Neoptera</taxon>
        <taxon>Endopterygota</taxon>
        <taxon>Coleoptera</taxon>
        <taxon>Polyphaga</taxon>
        <taxon>Cucujiformia</taxon>
        <taxon>Chrysomeloidea</taxon>
        <taxon>Chrysomelidae</taxon>
        <taxon>Bruchinae</taxon>
        <taxon>Bruchini</taxon>
        <taxon>Acanthoscelides</taxon>
    </lineage>
</organism>
<dbReference type="AlphaFoldDB" id="A0A9P0LVN3"/>
<name>A0A9P0LVN3_ACAOB</name>
<evidence type="ECO:0000256" key="1">
    <source>
        <dbReference type="SAM" id="Phobius"/>
    </source>
</evidence>
<protein>
    <submittedName>
        <fullName evidence="2">Uncharacterized protein</fullName>
    </submittedName>
</protein>
<keyword evidence="1" id="KW-0812">Transmembrane</keyword>